<dbReference type="EMBL" id="QXRZ01000010">
    <property type="protein sequence ID" value="RIL41469.1"/>
    <property type="molecule type" value="Genomic_DNA"/>
</dbReference>
<dbReference type="InterPro" id="IPR018383">
    <property type="entry name" value="UPF0324_pro"/>
</dbReference>
<evidence type="ECO:0000256" key="2">
    <source>
        <dbReference type="ARBA" id="ARBA00007977"/>
    </source>
</evidence>
<dbReference type="AlphaFoldDB" id="A0A3A0H508"/>
<dbReference type="RefSeq" id="WP_107527986.1">
    <property type="nucleotide sequence ID" value="NZ_JAIBNU010000002.1"/>
</dbReference>
<evidence type="ECO:0000256" key="5">
    <source>
        <dbReference type="ARBA" id="ARBA00022989"/>
    </source>
</evidence>
<dbReference type="PANTHER" id="PTHR30106">
    <property type="entry name" value="INNER MEMBRANE PROTEIN YEIH-RELATED"/>
    <property type="match status" value="1"/>
</dbReference>
<dbReference type="GO" id="GO:0005886">
    <property type="term" value="C:plasma membrane"/>
    <property type="evidence" value="ECO:0007669"/>
    <property type="project" value="UniProtKB-SubCell"/>
</dbReference>
<sequence length="330" mass="35934">MKSINNKSFYLGLLFTLIITVISLLCAQLPLLNNVGALSIAILIAIAYRHFKGYPETYRSGITFSSKRLLKLAIILYGLKLNINDIIGNGSHLLIIDCGVIIFSIVFILLINRLIKGDRSLTLLLGIGTGICGAAAIAAVAPILKSKEEDTAISIGIIALIGTVFSLGYTLIYSLFSISPQIYGAWSGVSLHEIAHVILAADFSGETALKIGLLGKLGRVFLLVPVSIILIIIMKVKDKSTNHAQRIDTPYFLIGFILMAIINTYINIPTEIMNIINFLTTICLLMAMVALGLNVSLKDLRHRAFKPLIAIIITSICLSVFTFLLVNIIY</sequence>
<evidence type="ECO:0000256" key="3">
    <source>
        <dbReference type="ARBA" id="ARBA00022475"/>
    </source>
</evidence>
<dbReference type="Pfam" id="PF03601">
    <property type="entry name" value="Cons_hypoth698"/>
    <property type="match status" value="1"/>
</dbReference>
<keyword evidence="6" id="KW-0472">Membrane</keyword>
<name>A0A3A0H508_STAGA</name>
<comment type="similarity">
    <text evidence="2">Belongs to the UPF0324 family.</text>
</comment>
<reference evidence="7 8" key="1">
    <citation type="journal article" date="2016" name="Front. Microbiol.">
        <title>Comprehensive Phylogenetic Analysis of Bovine Non-aureus Staphylococci Species Based on Whole-Genome Sequencing.</title>
        <authorList>
            <person name="Naushad S."/>
            <person name="Barkema H.W."/>
            <person name="Luby C."/>
            <person name="Condas L.A."/>
            <person name="Nobrega D.B."/>
            <person name="Carson D.A."/>
            <person name="De Buck J."/>
        </authorList>
    </citation>
    <scope>NUCLEOTIDE SEQUENCE [LARGE SCALE GENOMIC DNA]</scope>
    <source>
        <strain evidence="7 8">SNUC 1388</strain>
    </source>
</reference>
<accession>A0A3A0H508</accession>
<gene>
    <name evidence="7" type="ORF">BUZ01_12030</name>
</gene>
<comment type="subcellular location">
    <subcellularLocation>
        <location evidence="1">Cell membrane</location>
        <topology evidence="1">Multi-pass membrane protein</topology>
    </subcellularLocation>
</comment>
<evidence type="ECO:0000256" key="1">
    <source>
        <dbReference type="ARBA" id="ARBA00004651"/>
    </source>
</evidence>
<dbReference type="Proteomes" id="UP000283576">
    <property type="component" value="Unassembled WGS sequence"/>
</dbReference>
<evidence type="ECO:0000313" key="8">
    <source>
        <dbReference type="Proteomes" id="UP000283576"/>
    </source>
</evidence>
<keyword evidence="4" id="KW-0812">Transmembrane</keyword>
<keyword evidence="5" id="KW-1133">Transmembrane helix</keyword>
<keyword evidence="3" id="KW-1003">Cell membrane</keyword>
<proteinExistence type="inferred from homology"/>
<evidence type="ECO:0000256" key="6">
    <source>
        <dbReference type="ARBA" id="ARBA00023136"/>
    </source>
</evidence>
<protein>
    <submittedName>
        <fullName evidence="7">YeiH family putative sulfate export transporter</fullName>
    </submittedName>
</protein>
<evidence type="ECO:0000256" key="4">
    <source>
        <dbReference type="ARBA" id="ARBA00022692"/>
    </source>
</evidence>
<comment type="caution">
    <text evidence="7">The sequence shown here is derived from an EMBL/GenBank/DDBJ whole genome shotgun (WGS) entry which is preliminary data.</text>
</comment>
<organism evidence="7 8">
    <name type="scientific">Staphylococcus gallinarum</name>
    <dbReference type="NCBI Taxonomy" id="1293"/>
    <lineage>
        <taxon>Bacteria</taxon>
        <taxon>Bacillati</taxon>
        <taxon>Bacillota</taxon>
        <taxon>Bacilli</taxon>
        <taxon>Bacillales</taxon>
        <taxon>Staphylococcaceae</taxon>
        <taxon>Staphylococcus</taxon>
    </lineage>
</organism>
<evidence type="ECO:0000313" key="7">
    <source>
        <dbReference type="EMBL" id="RIL41469.1"/>
    </source>
</evidence>
<dbReference type="PANTHER" id="PTHR30106:SF2">
    <property type="entry name" value="UPF0324 INNER MEMBRANE PROTEIN YEIH"/>
    <property type="match status" value="1"/>
</dbReference>